<evidence type="ECO:0000256" key="7">
    <source>
        <dbReference type="ARBA" id="ARBA00022927"/>
    </source>
</evidence>
<keyword evidence="11" id="KW-0998">Cell outer membrane</keyword>
<evidence type="ECO:0000313" key="14">
    <source>
        <dbReference type="Proteomes" id="UP000179076"/>
    </source>
</evidence>
<keyword evidence="7" id="KW-0653">Protein transport</keyword>
<evidence type="ECO:0000256" key="1">
    <source>
        <dbReference type="ARBA" id="ARBA00004459"/>
    </source>
</evidence>
<evidence type="ECO:0000256" key="5">
    <source>
        <dbReference type="ARBA" id="ARBA00022448"/>
    </source>
</evidence>
<comment type="similarity">
    <text evidence="2">Belongs to the LolB family.</text>
</comment>
<organism evidence="13 14">
    <name type="scientific">Candidatus Muproteobacteria bacterium RBG_16_60_9</name>
    <dbReference type="NCBI Taxonomy" id="1817755"/>
    <lineage>
        <taxon>Bacteria</taxon>
        <taxon>Pseudomonadati</taxon>
        <taxon>Pseudomonadota</taxon>
        <taxon>Candidatus Muproteobacteria</taxon>
    </lineage>
</organism>
<sequence length="215" mass="24527">SRPRSFVFLLAFLFSGCAGLPQRAPVDNPSATWQSRQSQLARLDVWDLRARLALRTDEQGAHASLRWVRDRERHRMNLAGPFGGGRVRLTYDRNGAELRDAGGETFRGASMQQLLLRATGWNLPIEGLNYWVLGMPDPGVPARSTLDEWGRLKLLEQLGWDIEFIEYVQAGEYELPKLVFIRHKQRDKSDSEIEARLAIETWEVRNSVARAVAQK</sequence>
<dbReference type="AlphaFoldDB" id="A0A1F6V128"/>
<dbReference type="Pfam" id="PF03550">
    <property type="entry name" value="LolB"/>
    <property type="match status" value="1"/>
</dbReference>
<keyword evidence="8" id="KW-0472">Membrane</keyword>
<dbReference type="InterPro" id="IPR029046">
    <property type="entry name" value="LolA/LolB/LppX"/>
</dbReference>
<dbReference type="Proteomes" id="UP000179076">
    <property type="component" value="Unassembled WGS sequence"/>
</dbReference>
<protein>
    <recommendedName>
        <fullName evidence="4">Outer-membrane lipoprotein LolB</fullName>
    </recommendedName>
</protein>
<name>A0A1F6V128_9PROT</name>
<accession>A0A1F6V128</accession>
<evidence type="ECO:0000256" key="2">
    <source>
        <dbReference type="ARBA" id="ARBA00009696"/>
    </source>
</evidence>
<comment type="subunit">
    <text evidence="3">Monomer.</text>
</comment>
<dbReference type="HAMAP" id="MF_00233">
    <property type="entry name" value="LolB"/>
    <property type="match status" value="1"/>
</dbReference>
<evidence type="ECO:0000256" key="4">
    <source>
        <dbReference type="ARBA" id="ARBA00016202"/>
    </source>
</evidence>
<comment type="subcellular location">
    <subcellularLocation>
        <location evidence="1">Cell outer membrane</location>
        <topology evidence="1">Lipid-anchor</topology>
    </subcellularLocation>
</comment>
<evidence type="ECO:0000256" key="10">
    <source>
        <dbReference type="ARBA" id="ARBA00023186"/>
    </source>
</evidence>
<dbReference type="GO" id="GO:0015031">
    <property type="term" value="P:protein transport"/>
    <property type="evidence" value="ECO:0007669"/>
    <property type="project" value="UniProtKB-KW"/>
</dbReference>
<gene>
    <name evidence="13" type="ORF">A2W18_13210</name>
</gene>
<dbReference type="NCBIfam" id="TIGR00548">
    <property type="entry name" value="lolB"/>
    <property type="match status" value="1"/>
</dbReference>
<evidence type="ECO:0000256" key="12">
    <source>
        <dbReference type="ARBA" id="ARBA00023288"/>
    </source>
</evidence>
<dbReference type="Gene3D" id="2.50.20.10">
    <property type="entry name" value="Lipoprotein localisation LolA/LolB/LppX"/>
    <property type="match status" value="1"/>
</dbReference>
<keyword evidence="10" id="KW-0143">Chaperone</keyword>
<evidence type="ECO:0000256" key="6">
    <source>
        <dbReference type="ARBA" id="ARBA00022729"/>
    </source>
</evidence>
<keyword evidence="6" id="KW-0732">Signal</keyword>
<feature type="non-terminal residue" evidence="13">
    <location>
        <position position="1"/>
    </location>
</feature>
<dbReference type="SUPFAM" id="SSF89392">
    <property type="entry name" value="Prokaryotic lipoproteins and lipoprotein localization factors"/>
    <property type="match status" value="1"/>
</dbReference>
<evidence type="ECO:0000256" key="11">
    <source>
        <dbReference type="ARBA" id="ARBA00023237"/>
    </source>
</evidence>
<evidence type="ECO:0000313" key="13">
    <source>
        <dbReference type="EMBL" id="OGI63373.1"/>
    </source>
</evidence>
<dbReference type="CDD" id="cd16326">
    <property type="entry name" value="LolB"/>
    <property type="match status" value="1"/>
</dbReference>
<evidence type="ECO:0000256" key="8">
    <source>
        <dbReference type="ARBA" id="ARBA00023136"/>
    </source>
</evidence>
<proteinExistence type="inferred from homology"/>
<dbReference type="InterPro" id="IPR004565">
    <property type="entry name" value="OM_lipoprot_LolB"/>
</dbReference>
<dbReference type="GO" id="GO:0009279">
    <property type="term" value="C:cell outer membrane"/>
    <property type="evidence" value="ECO:0007669"/>
    <property type="project" value="UniProtKB-SubCell"/>
</dbReference>
<reference evidence="13 14" key="1">
    <citation type="journal article" date="2016" name="Nat. Commun.">
        <title>Thousands of microbial genomes shed light on interconnected biogeochemical processes in an aquifer system.</title>
        <authorList>
            <person name="Anantharaman K."/>
            <person name="Brown C.T."/>
            <person name="Hug L.A."/>
            <person name="Sharon I."/>
            <person name="Castelle C.J."/>
            <person name="Probst A.J."/>
            <person name="Thomas B.C."/>
            <person name="Singh A."/>
            <person name="Wilkins M.J."/>
            <person name="Karaoz U."/>
            <person name="Brodie E.L."/>
            <person name="Williams K.H."/>
            <person name="Hubbard S.S."/>
            <person name="Banfield J.F."/>
        </authorList>
    </citation>
    <scope>NUCLEOTIDE SEQUENCE [LARGE SCALE GENOMIC DNA]</scope>
</reference>
<keyword evidence="5" id="KW-0813">Transport</keyword>
<keyword evidence="12 13" id="KW-0449">Lipoprotein</keyword>
<comment type="caution">
    <text evidence="13">The sequence shown here is derived from an EMBL/GenBank/DDBJ whole genome shotgun (WGS) entry which is preliminary data.</text>
</comment>
<dbReference type="EMBL" id="MFSP01000156">
    <property type="protein sequence ID" value="OGI63373.1"/>
    <property type="molecule type" value="Genomic_DNA"/>
</dbReference>
<keyword evidence="9" id="KW-0564">Palmitate</keyword>
<evidence type="ECO:0000256" key="9">
    <source>
        <dbReference type="ARBA" id="ARBA00023139"/>
    </source>
</evidence>
<evidence type="ECO:0000256" key="3">
    <source>
        <dbReference type="ARBA" id="ARBA00011245"/>
    </source>
</evidence>